<dbReference type="PANTHER" id="PTHR45376:SF5">
    <property type="entry name" value="CHAPERONE DNAJ-DOMAIN SUPERFAMILY PROTEIN"/>
    <property type="match status" value="1"/>
</dbReference>
<dbReference type="PANTHER" id="PTHR45376">
    <property type="entry name" value="CHAPERONE DNAJ-DOMAIN SUPERFAMILY PROTEIN-RELATED"/>
    <property type="match status" value="1"/>
</dbReference>
<evidence type="ECO:0000313" key="2">
    <source>
        <dbReference type="EMBL" id="KAG6402158.1"/>
    </source>
</evidence>
<feature type="compositionally biased region" description="Basic residues" evidence="1">
    <location>
        <begin position="93"/>
        <end position="116"/>
    </location>
</feature>
<protein>
    <recommendedName>
        <fullName evidence="4">J domain-containing protein</fullName>
    </recommendedName>
</protein>
<accession>A0A8X8WVU9</accession>
<dbReference type="SUPFAM" id="SSF46565">
    <property type="entry name" value="Chaperone J-domain"/>
    <property type="match status" value="1"/>
</dbReference>
<dbReference type="Proteomes" id="UP000298416">
    <property type="component" value="Unassembled WGS sequence"/>
</dbReference>
<evidence type="ECO:0000256" key="1">
    <source>
        <dbReference type="SAM" id="MobiDB-lite"/>
    </source>
</evidence>
<gene>
    <name evidence="2" type="ORF">SASPL_139033</name>
</gene>
<keyword evidence="3" id="KW-1185">Reference proteome</keyword>
<feature type="compositionally biased region" description="Basic and acidic residues" evidence="1">
    <location>
        <begin position="117"/>
        <end position="127"/>
    </location>
</feature>
<name>A0A8X8WVU9_SALSN</name>
<comment type="caution">
    <text evidence="2">The sequence shown here is derived from an EMBL/GenBank/DDBJ whole genome shotgun (WGS) entry which is preliminary data.</text>
</comment>
<organism evidence="2">
    <name type="scientific">Salvia splendens</name>
    <name type="common">Scarlet sage</name>
    <dbReference type="NCBI Taxonomy" id="180675"/>
    <lineage>
        <taxon>Eukaryota</taxon>
        <taxon>Viridiplantae</taxon>
        <taxon>Streptophyta</taxon>
        <taxon>Embryophyta</taxon>
        <taxon>Tracheophyta</taxon>
        <taxon>Spermatophyta</taxon>
        <taxon>Magnoliopsida</taxon>
        <taxon>eudicotyledons</taxon>
        <taxon>Gunneridae</taxon>
        <taxon>Pentapetalae</taxon>
        <taxon>asterids</taxon>
        <taxon>lamiids</taxon>
        <taxon>Lamiales</taxon>
        <taxon>Lamiaceae</taxon>
        <taxon>Nepetoideae</taxon>
        <taxon>Mentheae</taxon>
        <taxon>Salviinae</taxon>
        <taxon>Salvia</taxon>
        <taxon>Salvia subgen. Calosphace</taxon>
        <taxon>core Calosphace</taxon>
    </lineage>
</organism>
<reference evidence="2" key="1">
    <citation type="submission" date="2018-01" db="EMBL/GenBank/DDBJ databases">
        <authorList>
            <person name="Mao J.F."/>
        </authorList>
    </citation>
    <scope>NUCLEOTIDE SEQUENCE</scope>
    <source>
        <strain evidence="2">Huo1</strain>
        <tissue evidence="2">Leaf</tissue>
    </source>
</reference>
<dbReference type="EMBL" id="PNBA02000014">
    <property type="protein sequence ID" value="KAG6402158.1"/>
    <property type="molecule type" value="Genomic_DNA"/>
</dbReference>
<reference evidence="2" key="2">
    <citation type="submission" date="2020-08" db="EMBL/GenBank/DDBJ databases">
        <title>Plant Genome Project.</title>
        <authorList>
            <person name="Zhang R.-G."/>
        </authorList>
    </citation>
    <scope>NUCLEOTIDE SEQUENCE</scope>
    <source>
        <strain evidence="2">Huo1</strain>
        <tissue evidence="2">Leaf</tissue>
    </source>
</reference>
<proteinExistence type="predicted"/>
<evidence type="ECO:0008006" key="4">
    <source>
        <dbReference type="Google" id="ProtNLM"/>
    </source>
</evidence>
<feature type="region of interest" description="Disordered" evidence="1">
    <location>
        <begin position="87"/>
        <end position="127"/>
    </location>
</feature>
<sequence>MQILQRCRNLLIINNAVTQSERLGIAAAQFASFHSTNAVFEKWKNKFANAYIKYTVRQKRADTNKALKDILCNGDYSTSRNEIATGYADQLNKKSRIKPVHRSKRASHKKSKRNHRRENPFDGHDDDPAKTFFASFGKDSSWNFSHTEQRSEWTKNSYWSHSRFNDQDAESGTESHSFSIGTYADRRSLGLPATGPLNIEDVKAAFRSSALKWHPDRHEASSRVSSFSFPLPFATLSRYFCYMIQLDIEQLLKRNSSLASMPTNHYAGVSPRGLCKTTKRV</sequence>
<dbReference type="InterPro" id="IPR036869">
    <property type="entry name" value="J_dom_sf"/>
</dbReference>
<evidence type="ECO:0000313" key="3">
    <source>
        <dbReference type="Proteomes" id="UP000298416"/>
    </source>
</evidence>
<dbReference type="AlphaFoldDB" id="A0A8X8WVU9"/>